<dbReference type="RefSeq" id="WP_121790076.1">
    <property type="nucleotide sequence ID" value="NZ_CP033073.1"/>
</dbReference>
<proteinExistence type="predicted"/>
<evidence type="ECO:0000256" key="1">
    <source>
        <dbReference type="SAM" id="MobiDB-lite"/>
    </source>
</evidence>
<dbReference type="OrthoDB" id="292843at2"/>
<sequence>MFTGIDEVDWATLRHAHGSAEDMPGWLRALASTDAAERAAALDRMYGAVHHQGRVYDSTLACVPFLFALAARADVPDRGCIVELLVSIGGLGGSHGTGGVSGVDGAGGLSGTEGVEGGVRSVGGGEIGVSGAGGSHGIGDIDGESPADEGPDRRAREAVRAGAASFARLAADPDPAVRRTAAGAVVRFLDEPLRVLELLRQRLHDERDDCVLLALTEALGLFAHRYPAHADTAMAHLADHSGPSSSPALRLAALGQLALHAPGRLPVGLVPTVVRLLRERSARRVLAREHRGPDTLVGRIRRLRPSDEEGAVLLRTLHGALGDRVMARLALLAGQLTSPDPVDRCNAVWMSAGLFRGWRGDHGGVVRLLGTQLGTEEDRLRDAAVSVLAELFALAVPAADDLHALVATRPDLWTHRWERCPPTLGGPLKALTRAGDPRAVPALAQLLAGPAAPVGLGFEIAHLGRAAAPLAPALRHRLGRVPLASPTAARLAAPLLTAVRATGDTDAVPELLRLLSDPPGGPEARDAVVGQVIGTLAALGAAEQARPLLGRLLDTRHAAVAAGALWSADGDVSAVLPVLVRELTQADPVARHHAVRALGSMGPAARAALPALRRLARSGPARERVPAACALWHITAEPGPVRPVFRAAWAEDPRTRVPVARCLTTMGSAAAPLRDLVTSELDAPRRHMATGDGAYGSQDIPADEELIRLCREVLASL</sequence>
<feature type="region of interest" description="Disordered" evidence="1">
    <location>
        <begin position="129"/>
        <end position="156"/>
    </location>
</feature>
<dbReference type="Gene3D" id="1.25.10.10">
    <property type="entry name" value="Leucine-rich Repeat Variant"/>
    <property type="match status" value="3"/>
</dbReference>
<keyword evidence="3" id="KW-1185">Reference proteome</keyword>
<dbReference type="SUPFAM" id="SSF48371">
    <property type="entry name" value="ARM repeat"/>
    <property type="match status" value="1"/>
</dbReference>
<gene>
    <name evidence="2" type="ORF">D9753_31435</name>
</gene>
<organism evidence="2 3">
    <name type="scientific">Streptomyces dangxiongensis</name>
    <dbReference type="NCBI Taxonomy" id="1442032"/>
    <lineage>
        <taxon>Bacteria</taxon>
        <taxon>Bacillati</taxon>
        <taxon>Actinomycetota</taxon>
        <taxon>Actinomycetes</taxon>
        <taxon>Kitasatosporales</taxon>
        <taxon>Streptomycetaceae</taxon>
        <taxon>Streptomyces</taxon>
    </lineage>
</organism>
<protein>
    <submittedName>
        <fullName evidence="2">HEAT repeat domain-containing protein</fullName>
    </submittedName>
</protein>
<dbReference type="InterPro" id="IPR016024">
    <property type="entry name" value="ARM-type_fold"/>
</dbReference>
<dbReference type="AlphaFoldDB" id="A0A3G2JPN6"/>
<accession>A0A3G2JPN6</accession>
<name>A0A3G2JPN6_9ACTN</name>
<dbReference type="Proteomes" id="UP000268329">
    <property type="component" value="Chromosome"/>
</dbReference>
<evidence type="ECO:0000313" key="3">
    <source>
        <dbReference type="Proteomes" id="UP000268329"/>
    </source>
</evidence>
<dbReference type="InterPro" id="IPR004155">
    <property type="entry name" value="PBS_lyase_HEAT"/>
</dbReference>
<dbReference type="EMBL" id="CP033073">
    <property type="protein sequence ID" value="AYN42649.1"/>
    <property type="molecule type" value="Genomic_DNA"/>
</dbReference>
<evidence type="ECO:0000313" key="2">
    <source>
        <dbReference type="EMBL" id="AYN42649.1"/>
    </source>
</evidence>
<dbReference type="KEGG" id="sdd:D9753_31435"/>
<reference evidence="2 3" key="1">
    <citation type="submission" date="2018-10" db="EMBL/GenBank/DDBJ databases">
        <title>The genome of Streptomyces dangxiongensis Z022.</title>
        <authorList>
            <person name="Zhang B."/>
        </authorList>
    </citation>
    <scope>NUCLEOTIDE SEQUENCE [LARGE SCALE GENOMIC DNA]</scope>
    <source>
        <strain evidence="2 3">Z022</strain>
    </source>
</reference>
<dbReference type="SMART" id="SM00567">
    <property type="entry name" value="EZ_HEAT"/>
    <property type="match status" value="4"/>
</dbReference>
<dbReference type="InterPro" id="IPR011989">
    <property type="entry name" value="ARM-like"/>
</dbReference>